<keyword evidence="4 7" id="KW-0812">Transmembrane</keyword>
<keyword evidence="2 7" id="KW-0813">Transport</keyword>
<dbReference type="InterPro" id="IPR023997">
    <property type="entry name" value="TonB-dep_OMP_SusC/RagA_CS"/>
</dbReference>
<dbReference type="NCBIfam" id="TIGR04056">
    <property type="entry name" value="OMP_RagA_SusC"/>
    <property type="match status" value="1"/>
</dbReference>
<evidence type="ECO:0000256" key="7">
    <source>
        <dbReference type="PROSITE-ProRule" id="PRU01360"/>
    </source>
</evidence>
<keyword evidence="5 7" id="KW-0472">Membrane</keyword>
<evidence type="ECO:0000259" key="9">
    <source>
        <dbReference type="Pfam" id="PF07715"/>
    </source>
</evidence>
<dbReference type="InterPro" id="IPR008969">
    <property type="entry name" value="CarboxyPept-like_regulatory"/>
</dbReference>
<dbReference type="InterPro" id="IPR012910">
    <property type="entry name" value="Plug_dom"/>
</dbReference>
<protein>
    <submittedName>
        <fullName evidence="10">TonB-dependent receptor</fullName>
    </submittedName>
</protein>
<evidence type="ECO:0000256" key="1">
    <source>
        <dbReference type="ARBA" id="ARBA00004571"/>
    </source>
</evidence>
<sequence>MREHFTKLVKRGGILGLFLMLMTVGVQHLYAQQKVTGQVTDENDQGIPGVNILIQGTTAGVVTDATGNYSIQASQDDILVISFVGYLTENITVGSQTTINVQLVPDIQNLEEIVVIGYGTTKKSDLTGSVAQVNAESFKDQPLTRVEDALQGRAAGVTVARANGAPGAAVKVRIRGANSITGNNDPLVVIDGIIGGDLTTLNPNDIASMDVLKDASATAIYGSRGSNGVILVTTKQGTGQSKVDIDYFTSFSKVPELLPTLGAADFARIENSRRIRTGGSAIFTDQEISALEASGGTNYQDEFLQSALSHNLQISASGSEGKLNYFVSGNYVDQEGIVIETGYERYSLRSNINTQVTDKLNVGLNLYGSRATTLNDLNAFGRFQGSDIVKALTWDPTTPVRDANGAYNNFSIKGLASLNYNPIANLEQSVVENISDRLNANLNVSYDIIDNLNYTLVAGVGTINSATETYRTDPPFPDASFWSNKITTHQISNILTWQKDFNEHDLKITGIYEFSGRQDRRNSYNAANLAVPAGFFLAETAPGSGQSIGNDLTPSTIQSYMGRGEYNYNNTIYLTATIRVDQSSVFRPDNRTGTFPSVALAYNFGNAPFFNGGSIVSDLKVRAGWGQVGNQNIDPFSTFASVKANSSFAFNGATATPGSSPDGFANPELTWETTTQTNVGVDLSLFDGRASLSIDGYKKNTTDLLLETPIPDTNGGGTILKNVGEVENTGIDVVLSAAVINKDKLSWDVNFNLSHYKNEVVDLGGVEEIQGSFGSTDGQSRAWNVIQLGEPLGQFQGSTFLGTWKTAEAAEALTFGRIPGDAKYLRDESGNRVIGAIGNGTPTLLWGFNNTLSYGDWDLNVFLQGVHGFDVYNTVQGMIVGATGNHRSFLAVEQLNQWTAENETEIPAGGENDAGSTRYVEDGSFIRLSNLTLGYTLRDVIGLKTVKFYVGGQNLFLITDYSGYDPEHTSRPANSATEGNVDEAAGINAGAYPNPRTFTVGLKVGF</sequence>
<keyword evidence="10" id="KW-0675">Receptor</keyword>
<evidence type="ECO:0000313" key="11">
    <source>
        <dbReference type="Proteomes" id="UP001172083"/>
    </source>
</evidence>
<dbReference type="RefSeq" id="WP_346760563.1">
    <property type="nucleotide sequence ID" value="NZ_JAUJEB010000006.1"/>
</dbReference>
<dbReference type="EMBL" id="JAUJEB010000006">
    <property type="protein sequence ID" value="MDN5215225.1"/>
    <property type="molecule type" value="Genomic_DNA"/>
</dbReference>
<dbReference type="InterPro" id="IPR023996">
    <property type="entry name" value="TonB-dep_OMP_SusC/RagA"/>
</dbReference>
<comment type="caution">
    <text evidence="10">The sequence shown here is derived from an EMBL/GenBank/DDBJ whole genome shotgun (WGS) entry which is preliminary data.</text>
</comment>
<dbReference type="Proteomes" id="UP001172083">
    <property type="component" value="Unassembled WGS sequence"/>
</dbReference>
<dbReference type="Pfam" id="PF13715">
    <property type="entry name" value="CarbopepD_reg_2"/>
    <property type="match status" value="1"/>
</dbReference>
<comment type="subcellular location">
    <subcellularLocation>
        <location evidence="1 7">Cell outer membrane</location>
        <topology evidence="1 7">Multi-pass membrane protein</topology>
    </subcellularLocation>
</comment>
<evidence type="ECO:0000313" key="10">
    <source>
        <dbReference type="EMBL" id="MDN5215225.1"/>
    </source>
</evidence>
<dbReference type="InterPro" id="IPR036942">
    <property type="entry name" value="Beta-barrel_TonB_sf"/>
</dbReference>
<dbReference type="Gene3D" id="2.60.40.1120">
    <property type="entry name" value="Carboxypeptidase-like, regulatory domain"/>
    <property type="match status" value="1"/>
</dbReference>
<feature type="transmembrane region" description="Helical" evidence="8">
    <location>
        <begin position="12"/>
        <end position="30"/>
    </location>
</feature>
<reference evidence="10" key="1">
    <citation type="submission" date="2023-06" db="EMBL/GenBank/DDBJ databases">
        <title>Genomic of Agaribacillus aureum.</title>
        <authorList>
            <person name="Wang G."/>
        </authorList>
    </citation>
    <scope>NUCLEOTIDE SEQUENCE</scope>
    <source>
        <strain evidence="10">BMA12</strain>
    </source>
</reference>
<dbReference type="InterPro" id="IPR037066">
    <property type="entry name" value="Plug_dom_sf"/>
</dbReference>
<dbReference type="Pfam" id="PF07715">
    <property type="entry name" value="Plug"/>
    <property type="match status" value="1"/>
</dbReference>
<dbReference type="InterPro" id="IPR039426">
    <property type="entry name" value="TonB-dep_rcpt-like"/>
</dbReference>
<gene>
    <name evidence="10" type="ORF">QQ020_24305</name>
</gene>
<evidence type="ECO:0000256" key="2">
    <source>
        <dbReference type="ARBA" id="ARBA00022448"/>
    </source>
</evidence>
<proteinExistence type="inferred from homology"/>
<name>A0ABT8LEN1_9BACT</name>
<dbReference type="NCBIfam" id="TIGR04057">
    <property type="entry name" value="SusC_RagA_signa"/>
    <property type="match status" value="1"/>
</dbReference>
<evidence type="ECO:0000256" key="4">
    <source>
        <dbReference type="ARBA" id="ARBA00022692"/>
    </source>
</evidence>
<evidence type="ECO:0000256" key="5">
    <source>
        <dbReference type="ARBA" id="ARBA00023136"/>
    </source>
</evidence>
<keyword evidence="11" id="KW-1185">Reference proteome</keyword>
<dbReference type="PROSITE" id="PS52016">
    <property type="entry name" value="TONB_DEPENDENT_REC_3"/>
    <property type="match status" value="1"/>
</dbReference>
<comment type="similarity">
    <text evidence="7">Belongs to the TonB-dependent receptor family.</text>
</comment>
<evidence type="ECO:0000256" key="3">
    <source>
        <dbReference type="ARBA" id="ARBA00022452"/>
    </source>
</evidence>
<keyword evidence="6 7" id="KW-0998">Cell outer membrane</keyword>
<dbReference type="Gene3D" id="2.170.130.10">
    <property type="entry name" value="TonB-dependent receptor, plug domain"/>
    <property type="match status" value="1"/>
</dbReference>
<keyword evidence="8" id="KW-1133">Transmembrane helix</keyword>
<feature type="domain" description="TonB-dependent receptor plug" evidence="9">
    <location>
        <begin position="123"/>
        <end position="229"/>
    </location>
</feature>
<dbReference type="SUPFAM" id="SSF49464">
    <property type="entry name" value="Carboxypeptidase regulatory domain-like"/>
    <property type="match status" value="1"/>
</dbReference>
<evidence type="ECO:0000256" key="6">
    <source>
        <dbReference type="ARBA" id="ARBA00023237"/>
    </source>
</evidence>
<organism evidence="10 11">
    <name type="scientific">Agaribacillus aureus</name>
    <dbReference type="NCBI Taxonomy" id="3051825"/>
    <lineage>
        <taxon>Bacteria</taxon>
        <taxon>Pseudomonadati</taxon>
        <taxon>Bacteroidota</taxon>
        <taxon>Cytophagia</taxon>
        <taxon>Cytophagales</taxon>
        <taxon>Splendidivirgaceae</taxon>
        <taxon>Agaribacillus</taxon>
    </lineage>
</organism>
<evidence type="ECO:0000256" key="8">
    <source>
        <dbReference type="SAM" id="Phobius"/>
    </source>
</evidence>
<dbReference type="Gene3D" id="2.40.170.20">
    <property type="entry name" value="TonB-dependent receptor, beta-barrel domain"/>
    <property type="match status" value="1"/>
</dbReference>
<dbReference type="SUPFAM" id="SSF56935">
    <property type="entry name" value="Porins"/>
    <property type="match status" value="1"/>
</dbReference>
<accession>A0ABT8LEN1</accession>
<keyword evidence="3 7" id="KW-1134">Transmembrane beta strand</keyword>